<evidence type="ECO:0000313" key="3">
    <source>
        <dbReference type="EMBL" id="AIG63899.1"/>
    </source>
</evidence>
<proteinExistence type="predicted"/>
<feature type="chain" id="PRO_5047476795" description="Secreted protein" evidence="2">
    <location>
        <begin position="20"/>
        <end position="154"/>
    </location>
</feature>
<protein>
    <recommendedName>
        <fullName evidence="5">Secreted protein</fullName>
    </recommendedName>
</protein>
<keyword evidence="4" id="KW-1185">Reference proteome</keyword>
<dbReference type="Proteomes" id="UP000028504">
    <property type="component" value="Chromosome"/>
</dbReference>
<dbReference type="EMBL" id="CP008944">
    <property type="protein sequence ID" value="AIG63899.1"/>
    <property type="molecule type" value="Genomic_DNA"/>
</dbReference>
<evidence type="ECO:0000313" key="4">
    <source>
        <dbReference type="Proteomes" id="UP000028504"/>
    </source>
</evidence>
<dbReference type="PROSITE" id="PS51257">
    <property type="entry name" value="PROKAR_LIPOPROTEIN"/>
    <property type="match status" value="1"/>
</dbReference>
<name>A0ABN4DF41_9CORY</name>
<evidence type="ECO:0000256" key="1">
    <source>
        <dbReference type="SAM" id="MobiDB-lite"/>
    </source>
</evidence>
<keyword evidence="2" id="KW-0732">Signal</keyword>
<dbReference type="RefSeq" id="WP_038604926.1">
    <property type="nucleotide sequence ID" value="NZ_CP008944.1"/>
</dbReference>
<reference evidence="3 4" key="1">
    <citation type="submission" date="2014-07" db="EMBL/GenBank/DDBJ databases">
        <title>Complete genome sequence of Corynebacterium atypicum DSM 44849: identifiction of the mycolic acid biosynthesis genes.</title>
        <authorList>
            <person name="Tippelt A."/>
            <person name="Mollmann S."/>
            <person name="Albersmeier A."/>
            <person name="Jaenicke S."/>
            <person name="Ruckert C."/>
            <person name="Tauch A."/>
        </authorList>
    </citation>
    <scope>NUCLEOTIDE SEQUENCE [LARGE SCALE GENOMIC DNA]</scope>
    <source>
        <strain evidence="3 4">R2070</strain>
    </source>
</reference>
<feature type="compositionally biased region" description="Low complexity" evidence="1">
    <location>
        <begin position="46"/>
        <end position="67"/>
    </location>
</feature>
<accession>A0ABN4DF41</accession>
<evidence type="ECO:0000256" key="2">
    <source>
        <dbReference type="SAM" id="SignalP"/>
    </source>
</evidence>
<sequence length="154" mass="15374">MNHTLPRPLALAAAVVAGAALTACTPPHENDSALKVDTATEAPAEQGTSQTAQSPAASAAGAHAQPADGELPGYANCAAAPTVRPASITLDCVQMTGFVTGIQWQEWTTQSATGTGQRGAKTVTVELSEPASAEGGQGGTTFTAIAIDGEPQHP</sequence>
<gene>
    <name evidence="3" type="ORF">CATYP_03635</name>
</gene>
<organism evidence="3 4">
    <name type="scientific">Corynebacterium atypicum</name>
    <dbReference type="NCBI Taxonomy" id="191610"/>
    <lineage>
        <taxon>Bacteria</taxon>
        <taxon>Bacillati</taxon>
        <taxon>Actinomycetota</taxon>
        <taxon>Actinomycetes</taxon>
        <taxon>Mycobacteriales</taxon>
        <taxon>Corynebacteriaceae</taxon>
        <taxon>Corynebacterium</taxon>
    </lineage>
</organism>
<feature type="region of interest" description="Disordered" evidence="1">
    <location>
        <begin position="40"/>
        <end position="69"/>
    </location>
</feature>
<evidence type="ECO:0008006" key="5">
    <source>
        <dbReference type="Google" id="ProtNLM"/>
    </source>
</evidence>
<feature type="signal peptide" evidence="2">
    <location>
        <begin position="1"/>
        <end position="19"/>
    </location>
</feature>